<dbReference type="InterPro" id="IPR036881">
    <property type="entry name" value="Glyco_hydro_3_C_sf"/>
</dbReference>
<keyword evidence="2" id="KW-0732">Signal</keyword>
<proteinExistence type="inferred from homology"/>
<dbReference type="Gene3D" id="3.40.50.1700">
    <property type="entry name" value="Glycoside hydrolase family 3 C-terminal domain"/>
    <property type="match status" value="1"/>
</dbReference>
<dbReference type="InterPro" id="IPR036962">
    <property type="entry name" value="Glyco_hydro_3_N_sf"/>
</dbReference>
<dbReference type="InterPro" id="IPR002772">
    <property type="entry name" value="Glyco_hydro_3_C"/>
</dbReference>
<dbReference type="EMBL" id="SHKW01000001">
    <property type="protein sequence ID" value="RZU40212.1"/>
    <property type="molecule type" value="Genomic_DNA"/>
</dbReference>
<dbReference type="InterPro" id="IPR026891">
    <property type="entry name" value="Fn3-like"/>
</dbReference>
<evidence type="ECO:0000256" key="1">
    <source>
        <dbReference type="ARBA" id="ARBA00005336"/>
    </source>
</evidence>
<dbReference type="Pfam" id="PF01915">
    <property type="entry name" value="Glyco_hydro_3_C"/>
    <property type="match status" value="1"/>
</dbReference>
<dbReference type="SUPFAM" id="SSF51445">
    <property type="entry name" value="(Trans)glycosidases"/>
    <property type="match status" value="1"/>
</dbReference>
<dbReference type="PRINTS" id="PR00133">
    <property type="entry name" value="GLHYDRLASE3"/>
</dbReference>
<dbReference type="PANTHER" id="PTHR42721">
    <property type="entry name" value="SUGAR HYDROLASE-RELATED"/>
    <property type="match status" value="1"/>
</dbReference>
<evidence type="ECO:0000256" key="2">
    <source>
        <dbReference type="ARBA" id="ARBA00022729"/>
    </source>
</evidence>
<dbReference type="InterPro" id="IPR013783">
    <property type="entry name" value="Ig-like_fold"/>
</dbReference>
<gene>
    <name evidence="5" type="ORF">BDD14_1656</name>
</gene>
<dbReference type="InterPro" id="IPR017853">
    <property type="entry name" value="GH"/>
</dbReference>
<dbReference type="InterPro" id="IPR044993">
    <property type="entry name" value="BXL"/>
</dbReference>
<dbReference type="GO" id="GO:0008422">
    <property type="term" value="F:beta-glucosidase activity"/>
    <property type="evidence" value="ECO:0007669"/>
    <property type="project" value="UniProtKB-ARBA"/>
</dbReference>
<accession>A0A4Q7YR10</accession>
<dbReference type="Pfam" id="PF00933">
    <property type="entry name" value="Glyco_hydro_3"/>
    <property type="match status" value="1"/>
</dbReference>
<comment type="caution">
    <text evidence="5">The sequence shown here is derived from an EMBL/GenBank/DDBJ whole genome shotgun (WGS) entry which is preliminary data.</text>
</comment>
<sequence length="797" mass="87910">MGLQSIKTMGETQPACNTLIECGGIRRVSSATPLWNLCVEFRVKLAAFQANGATHRELNTNPTDLYERPDRMLRRFLYRFQSIARIAIACIVAVQAPLCMAQGPYPFQNRKLDTEARITDLLSRMTLEEKIDALSTNPAVPRLGVVGTGHVEGLHGLALGGPGGWEGKNQTVIPTTTFPQARGLGQTWDPAMIEKLAAEEAFETDYAFGKYHRGGRVVRAPNADLSRDPRWGRSEESYGEDPFLVGTMATSFTRGLQGDDPHYWTTSSLLKHFLANSNEDGRGGSSSNFDERLFREYYSVPFRMAIQQGHANAMMTAYNAWNGTPIEVNAVLRNVVMKEWGFDGVLCTDGGALTNLVKEHHAFSDLPHAAAASIHAGINQFLDDYKGPVRQAVSDGLITEDDISRNLRGVFRVMIRLGMLDAEARYNSIGENTHPGEDPWWSEGNRVLARKATEESIVLLKNEGQMLPLRTPKSIAVIGPLADRVALDWYSGTPTFVVTPLAGIRARAHGAEVSYNEGSDIVSAAALAKKADVVIVIIGNHPTCDAGWAKCPLPSDGKEVIDRKSLTLEQEAIAKAVYAANPRMVVVLQASFPYTTTWTQEHVPAIVEMAHSSEEQGDGLADVLFGDYNPAGHLTQTWVADMSDLPPMMDYNLRDGRTYLWARSKPLYAFGYGLSYSQFRYSHLKLSTHELRSGQTLDVSVEISNTSGRDGDEVVQFYAAHRNSAIQRPLEELKDFRRVFVPAGKTVEVVLHLCADDLRYWDASRDAFVLESDTVEVRIAAASNDIRLRGNVSVRGS</sequence>
<dbReference type="Pfam" id="PF14310">
    <property type="entry name" value="Fn3-like"/>
    <property type="match status" value="1"/>
</dbReference>
<dbReference type="AlphaFoldDB" id="A0A4Q7YR10"/>
<dbReference type="Gene3D" id="3.20.20.300">
    <property type="entry name" value="Glycoside hydrolase, family 3, N-terminal domain"/>
    <property type="match status" value="1"/>
</dbReference>
<evidence type="ECO:0000259" key="4">
    <source>
        <dbReference type="SMART" id="SM01217"/>
    </source>
</evidence>
<comment type="similarity">
    <text evidence="1">Belongs to the glycosyl hydrolase 3 family.</text>
</comment>
<dbReference type="GO" id="GO:0031222">
    <property type="term" value="P:arabinan catabolic process"/>
    <property type="evidence" value="ECO:0007669"/>
    <property type="project" value="TreeGrafter"/>
</dbReference>
<evidence type="ECO:0000256" key="3">
    <source>
        <dbReference type="ARBA" id="ARBA00022801"/>
    </source>
</evidence>
<dbReference type="SUPFAM" id="SSF52279">
    <property type="entry name" value="Beta-D-glucan exohydrolase, C-terminal domain"/>
    <property type="match status" value="1"/>
</dbReference>
<evidence type="ECO:0000313" key="5">
    <source>
        <dbReference type="EMBL" id="RZU40212.1"/>
    </source>
</evidence>
<dbReference type="Gene3D" id="2.60.40.10">
    <property type="entry name" value="Immunoglobulins"/>
    <property type="match status" value="1"/>
</dbReference>
<dbReference type="GO" id="GO:0045493">
    <property type="term" value="P:xylan catabolic process"/>
    <property type="evidence" value="ECO:0007669"/>
    <property type="project" value="InterPro"/>
</dbReference>
<dbReference type="GO" id="GO:0009044">
    <property type="term" value="F:xylan 1,4-beta-xylosidase activity"/>
    <property type="evidence" value="ECO:0007669"/>
    <property type="project" value="InterPro"/>
</dbReference>
<dbReference type="InterPro" id="IPR001764">
    <property type="entry name" value="Glyco_hydro_3_N"/>
</dbReference>
<keyword evidence="6" id="KW-1185">Reference proteome</keyword>
<organism evidence="5 6">
    <name type="scientific">Edaphobacter modestus</name>
    <dbReference type="NCBI Taxonomy" id="388466"/>
    <lineage>
        <taxon>Bacteria</taxon>
        <taxon>Pseudomonadati</taxon>
        <taxon>Acidobacteriota</taxon>
        <taxon>Terriglobia</taxon>
        <taxon>Terriglobales</taxon>
        <taxon>Acidobacteriaceae</taxon>
        <taxon>Edaphobacter</taxon>
    </lineage>
</organism>
<dbReference type="GO" id="GO:0046556">
    <property type="term" value="F:alpha-L-arabinofuranosidase activity"/>
    <property type="evidence" value="ECO:0007669"/>
    <property type="project" value="TreeGrafter"/>
</dbReference>
<feature type="domain" description="Fibronectin type III-like" evidence="4">
    <location>
        <begin position="713"/>
        <end position="783"/>
    </location>
</feature>
<name>A0A4Q7YR10_9BACT</name>
<dbReference type="SMART" id="SM01217">
    <property type="entry name" value="Fn3_like"/>
    <property type="match status" value="1"/>
</dbReference>
<evidence type="ECO:0000313" key="6">
    <source>
        <dbReference type="Proteomes" id="UP000292958"/>
    </source>
</evidence>
<keyword evidence="3" id="KW-0378">Hydrolase</keyword>
<reference evidence="5 6" key="1">
    <citation type="submission" date="2019-02" db="EMBL/GenBank/DDBJ databases">
        <title>Genomic Encyclopedia of Archaeal and Bacterial Type Strains, Phase II (KMG-II): from individual species to whole genera.</title>
        <authorList>
            <person name="Goeker M."/>
        </authorList>
    </citation>
    <scope>NUCLEOTIDE SEQUENCE [LARGE SCALE GENOMIC DNA]</scope>
    <source>
        <strain evidence="5 6">DSM 18101</strain>
    </source>
</reference>
<protein>
    <submittedName>
        <fullName evidence="5">Beta-glucosidase</fullName>
    </submittedName>
</protein>
<dbReference type="FunFam" id="2.60.40.10:FF:000495">
    <property type="entry name" value="Periplasmic beta-glucosidase"/>
    <property type="match status" value="1"/>
</dbReference>
<dbReference type="Proteomes" id="UP000292958">
    <property type="component" value="Unassembled WGS sequence"/>
</dbReference>
<dbReference type="PANTHER" id="PTHR42721:SF3">
    <property type="entry name" value="BETA-D-XYLOSIDASE 5-RELATED"/>
    <property type="match status" value="1"/>
</dbReference>